<dbReference type="InterPro" id="IPR015341">
    <property type="entry name" value="Glyco_hydro_38_cen"/>
</dbReference>
<dbReference type="SMART" id="SM00872">
    <property type="entry name" value="Alpha-mann_mid"/>
    <property type="match status" value="1"/>
</dbReference>
<name>A0A7I8DG62_9FIRM</name>
<dbReference type="InterPro" id="IPR041147">
    <property type="entry name" value="GH38_C"/>
</dbReference>
<accession>A0A7I8DG62</accession>
<dbReference type="KEGG" id="acht:bsdcttw_05440"/>
<evidence type="ECO:0000259" key="5">
    <source>
        <dbReference type="SMART" id="SM00872"/>
    </source>
</evidence>
<dbReference type="SUPFAM" id="SSF88713">
    <property type="entry name" value="Glycoside hydrolase/deacetylase"/>
    <property type="match status" value="1"/>
</dbReference>
<evidence type="ECO:0000256" key="2">
    <source>
        <dbReference type="ARBA" id="ARBA00022723"/>
    </source>
</evidence>
<dbReference type="SUPFAM" id="SSF88688">
    <property type="entry name" value="Families 57/38 glycoside transferase middle domain"/>
    <property type="match status" value="1"/>
</dbReference>
<dbReference type="Gene3D" id="2.60.40.2220">
    <property type="match status" value="1"/>
</dbReference>
<reference evidence="6 7" key="2">
    <citation type="submission" date="2020-08" db="EMBL/GenBank/DDBJ databases">
        <authorList>
            <person name="Ueki A."/>
            <person name="Tonouchi A."/>
        </authorList>
    </citation>
    <scope>NUCLEOTIDE SEQUENCE [LARGE SCALE GENOMIC DNA]</scope>
    <source>
        <strain evidence="6 7">CTTW</strain>
    </source>
</reference>
<dbReference type="PANTHER" id="PTHR46017">
    <property type="entry name" value="ALPHA-MANNOSIDASE 2C1"/>
    <property type="match status" value="1"/>
</dbReference>
<comment type="similarity">
    <text evidence="1">Belongs to the glycosyl hydrolase 38 family.</text>
</comment>
<dbReference type="Pfam" id="PF07748">
    <property type="entry name" value="Glyco_hydro_38C"/>
    <property type="match status" value="1"/>
</dbReference>
<dbReference type="Gene3D" id="1.20.1270.50">
    <property type="entry name" value="Glycoside hydrolase family 38, central domain"/>
    <property type="match status" value="1"/>
</dbReference>
<dbReference type="InterPro" id="IPR011330">
    <property type="entry name" value="Glyco_hydro/deAcase_b/a-brl"/>
</dbReference>
<dbReference type="SUPFAM" id="SSF74650">
    <property type="entry name" value="Galactose mutarotase-like"/>
    <property type="match status" value="1"/>
</dbReference>
<dbReference type="Proteomes" id="UP000515703">
    <property type="component" value="Chromosome"/>
</dbReference>
<dbReference type="Pfam" id="PF09261">
    <property type="entry name" value="Alpha-mann_mid"/>
    <property type="match status" value="1"/>
</dbReference>
<dbReference type="FunFam" id="1.20.1270.50:FF:000004">
    <property type="entry name" value="alpha-mannosidase 2C1 isoform X1"/>
    <property type="match status" value="1"/>
</dbReference>
<dbReference type="FunFam" id="3.20.110.10:FF:000002">
    <property type="entry name" value="alpha-mannosidase 2C1 isoform X1"/>
    <property type="match status" value="1"/>
</dbReference>
<dbReference type="Gene3D" id="2.70.98.30">
    <property type="entry name" value="Golgi alpha-mannosidase II, domain 4"/>
    <property type="match status" value="1"/>
</dbReference>
<dbReference type="CDD" id="cd10789">
    <property type="entry name" value="GH38N_AMII_ER_cytosolic"/>
    <property type="match status" value="1"/>
</dbReference>
<dbReference type="GO" id="GO:0006013">
    <property type="term" value="P:mannose metabolic process"/>
    <property type="evidence" value="ECO:0007669"/>
    <property type="project" value="InterPro"/>
</dbReference>
<dbReference type="InterPro" id="IPR037094">
    <property type="entry name" value="Glyco_hydro_38_cen_sf"/>
</dbReference>
<dbReference type="FunFam" id="2.70.98.30:FF:000010">
    <property type="entry name" value="Cytosolic alpha-mannosidase"/>
    <property type="match status" value="1"/>
</dbReference>
<keyword evidence="4" id="KW-0326">Glycosidase</keyword>
<dbReference type="EMBL" id="AP023368">
    <property type="protein sequence ID" value="BCJ97503.1"/>
    <property type="molecule type" value="Genomic_DNA"/>
</dbReference>
<evidence type="ECO:0000313" key="7">
    <source>
        <dbReference type="Proteomes" id="UP000515703"/>
    </source>
</evidence>
<dbReference type="PANTHER" id="PTHR46017:SF1">
    <property type="entry name" value="ALPHA-MANNOSIDASE 2C1"/>
    <property type="match status" value="1"/>
</dbReference>
<dbReference type="Pfam" id="PF17677">
    <property type="entry name" value="Glyco_hydro38C2"/>
    <property type="match status" value="1"/>
</dbReference>
<dbReference type="AlphaFoldDB" id="A0A7I8DG62"/>
<dbReference type="GO" id="GO:0046872">
    <property type="term" value="F:metal ion binding"/>
    <property type="evidence" value="ECO:0007669"/>
    <property type="project" value="UniProtKB-KW"/>
</dbReference>
<evidence type="ECO:0000313" key="6">
    <source>
        <dbReference type="EMBL" id="BCJ97503.1"/>
    </source>
</evidence>
<evidence type="ECO:0000256" key="4">
    <source>
        <dbReference type="ARBA" id="ARBA00023295"/>
    </source>
</evidence>
<sequence>MPFDFHNRDRIENLITELKEQRYKKLTEIKSFHWYRDDGSNGNRIPMGEAEEVGIGFRWKGWDQYNWLCTQIVVPEVLKEEEVVGLFDFGVPEGTGNNSHFESLLYLNGVPHQGVDGNHKEVFFDVAENGLVLDLKFRVWSGLSGGGVPKEMPMEIERAQFGVLDKKADEFYYLAKNALETYDLLDKNNEYKEWLLNILVKAFQIVDYAKKGHDEFYESIEKALLYLDEKLDGRGKPDINVSLLGHTHIDVAWLWQLKHTREKAARSFSTVNRMMERYPYYQFLQTQAQLYDFIRENYPDIYQNIKTRVKEGKWEPSGSMWVECDCNLVSGESLVRQILLGKRFFEKEFGYQNDFLWLPDVFGYSWALPQILKKSGIHTFMTTKISWNDSNKLPYDTFLWKGMDGTEILSHFITTPDTDSTSYTYNGDTRPYAVKGIWDNYSNKDINKDLLIAYGYGDGGGGPNRDMLETIKHLNKLPGIPHIKTESATDYFHRLQENLRNNEMEGYLPVWDGELYLEFHRGTYTSQAYNKRMNRKMEYSLRSTEMLSVLAAELTQLSYPYSELKEAWKIVLCHQFHDILPGSSIREVYEDSKVNYEKAEKLLEDVREKVNKSLFIPEEGTYTVFNNSNWRRDSYVLVTEGEREAVFVNEKGEELESMPVAEGVLVFVKNMEPFSFTILKQKPEKTSALRNVRTEGDINEVSNAFYRVSWNSKGWLTSIYDKCAGREILKAGEWGNVLQVFEDKPRCFDAWELEATHHDKQENVEDLRKVTVEETSLGIFVTFHWTYNKSAITQRMCLYHEKARLDFQTEVDWHEQQKLLKAAFPVNIRAVDARFDIQFGNIRRPITRNTSWEAAKFEVVAHKWADISETGYGVALLNDCKYGHDITEDMLRLTLIKSAIDPDYSADQGFHEFTYAIYPHRNEWYESDLEKEAFDLNNPITAIPGRAVFSIDSFLRFSEENISVDCMKQAEDTKEMVIRFHEFTGARKTITVDCSVPVKAWCESNLMEEAEGEYQTGPVRVEVKPYEIKTLLFRF</sequence>
<proteinExistence type="inferred from homology"/>
<dbReference type="GO" id="GO:0009313">
    <property type="term" value="P:oligosaccharide catabolic process"/>
    <property type="evidence" value="ECO:0007669"/>
    <property type="project" value="TreeGrafter"/>
</dbReference>
<dbReference type="Gene3D" id="3.20.110.10">
    <property type="entry name" value="Glycoside hydrolase 38, N terminal domain"/>
    <property type="match status" value="1"/>
</dbReference>
<dbReference type="InterPro" id="IPR028995">
    <property type="entry name" value="Glyco_hydro_57/38_cen_sf"/>
</dbReference>
<feature type="domain" description="Glycoside hydrolase family 38 central" evidence="5">
    <location>
        <begin position="518"/>
        <end position="596"/>
    </location>
</feature>
<dbReference type="GO" id="GO:0004559">
    <property type="term" value="F:alpha-mannosidase activity"/>
    <property type="evidence" value="ECO:0007669"/>
    <property type="project" value="InterPro"/>
</dbReference>
<organism evidence="6 7">
    <name type="scientific">Anaerocolumna chitinilytica</name>
    <dbReference type="NCBI Taxonomy" id="1727145"/>
    <lineage>
        <taxon>Bacteria</taxon>
        <taxon>Bacillati</taxon>
        <taxon>Bacillota</taxon>
        <taxon>Clostridia</taxon>
        <taxon>Lachnospirales</taxon>
        <taxon>Lachnospiraceae</taxon>
        <taxon>Anaerocolumna</taxon>
    </lineage>
</organism>
<keyword evidence="3" id="KW-0378">Hydrolase</keyword>
<dbReference type="InterPro" id="IPR000602">
    <property type="entry name" value="Glyco_hydro_38_N"/>
</dbReference>
<dbReference type="RefSeq" id="WP_185257922.1">
    <property type="nucleotide sequence ID" value="NZ_AP023368.1"/>
</dbReference>
<evidence type="ECO:0000256" key="1">
    <source>
        <dbReference type="ARBA" id="ARBA00009792"/>
    </source>
</evidence>
<dbReference type="InterPro" id="IPR011013">
    <property type="entry name" value="Gal_mutarotase_sf_dom"/>
</dbReference>
<dbReference type="InterPro" id="IPR011682">
    <property type="entry name" value="Glyco_hydro_38_C"/>
</dbReference>
<keyword evidence="7" id="KW-1185">Reference proteome</keyword>
<evidence type="ECO:0000256" key="3">
    <source>
        <dbReference type="ARBA" id="ARBA00022801"/>
    </source>
</evidence>
<reference evidence="6 7" key="1">
    <citation type="submission" date="2020-08" db="EMBL/GenBank/DDBJ databases">
        <title>Draft genome sequencing of an Anaerocolumna strain isolated from anoxic soil subjected to BSD treatment.</title>
        <authorList>
            <person name="Uek A."/>
            <person name="Tonouchi A."/>
        </authorList>
    </citation>
    <scope>NUCLEOTIDE SEQUENCE [LARGE SCALE GENOMIC DNA]</scope>
    <source>
        <strain evidence="6 7">CTTW</strain>
    </source>
</reference>
<dbReference type="InterPro" id="IPR027291">
    <property type="entry name" value="Glyco_hydro_38_N_sf"/>
</dbReference>
<protein>
    <submittedName>
        <fullName evidence="6">Alpha-mannosidase</fullName>
    </submittedName>
</protein>
<dbReference type="Pfam" id="PF01074">
    <property type="entry name" value="Glyco_hydro_38N"/>
    <property type="match status" value="1"/>
</dbReference>
<dbReference type="GO" id="GO:0030246">
    <property type="term" value="F:carbohydrate binding"/>
    <property type="evidence" value="ECO:0007669"/>
    <property type="project" value="InterPro"/>
</dbReference>
<keyword evidence="2" id="KW-0479">Metal-binding</keyword>
<gene>
    <name evidence="6" type="ORF">bsdcttw_05440</name>
</gene>